<keyword evidence="3" id="KW-1185">Reference proteome</keyword>
<gene>
    <name evidence="2" type="ORF">RRG08_002571</name>
</gene>
<dbReference type="Proteomes" id="UP001283361">
    <property type="component" value="Unassembled WGS sequence"/>
</dbReference>
<protein>
    <submittedName>
        <fullName evidence="2">Uncharacterized protein</fullName>
    </submittedName>
</protein>
<organism evidence="2 3">
    <name type="scientific">Elysia crispata</name>
    <name type="common">lettuce slug</name>
    <dbReference type="NCBI Taxonomy" id="231223"/>
    <lineage>
        <taxon>Eukaryota</taxon>
        <taxon>Metazoa</taxon>
        <taxon>Spiralia</taxon>
        <taxon>Lophotrochozoa</taxon>
        <taxon>Mollusca</taxon>
        <taxon>Gastropoda</taxon>
        <taxon>Heterobranchia</taxon>
        <taxon>Euthyneura</taxon>
        <taxon>Panpulmonata</taxon>
        <taxon>Sacoglossa</taxon>
        <taxon>Placobranchoidea</taxon>
        <taxon>Plakobranchidae</taxon>
        <taxon>Elysia</taxon>
    </lineage>
</organism>
<proteinExistence type="predicted"/>
<evidence type="ECO:0000256" key="1">
    <source>
        <dbReference type="SAM" id="MobiDB-lite"/>
    </source>
</evidence>
<dbReference type="AlphaFoldDB" id="A0AAE0Y525"/>
<feature type="compositionally biased region" description="Acidic residues" evidence="1">
    <location>
        <begin position="1"/>
        <end position="10"/>
    </location>
</feature>
<accession>A0AAE0Y525</accession>
<reference evidence="2" key="1">
    <citation type="journal article" date="2023" name="G3 (Bethesda)">
        <title>A reference genome for the long-term kleptoplast-retaining sea slug Elysia crispata morphotype clarki.</title>
        <authorList>
            <person name="Eastman K.E."/>
            <person name="Pendleton A.L."/>
            <person name="Shaikh M.A."/>
            <person name="Suttiyut T."/>
            <person name="Ogas R."/>
            <person name="Tomko P."/>
            <person name="Gavelis G."/>
            <person name="Widhalm J.R."/>
            <person name="Wisecaver J.H."/>
        </authorList>
    </citation>
    <scope>NUCLEOTIDE SEQUENCE</scope>
    <source>
        <strain evidence="2">ECLA1</strain>
    </source>
</reference>
<feature type="compositionally biased region" description="Polar residues" evidence="1">
    <location>
        <begin position="18"/>
        <end position="28"/>
    </location>
</feature>
<feature type="region of interest" description="Disordered" evidence="1">
    <location>
        <begin position="1"/>
        <end position="52"/>
    </location>
</feature>
<feature type="compositionally biased region" description="Basic residues" evidence="1">
    <location>
        <begin position="32"/>
        <end position="48"/>
    </location>
</feature>
<evidence type="ECO:0000313" key="3">
    <source>
        <dbReference type="Proteomes" id="UP001283361"/>
    </source>
</evidence>
<evidence type="ECO:0000313" key="2">
    <source>
        <dbReference type="EMBL" id="KAK3732961.1"/>
    </source>
</evidence>
<sequence length="97" mass="11507">MSYEEEDDGQIPEPTPKTGGSNAVQNFFMNLKPKKNKKAAPQREKKSHTQYQAEYRQRLREDVKKWSLYCSKQKVRVRNWRNNLTEELSHDKVANSH</sequence>
<comment type="caution">
    <text evidence="2">The sequence shown here is derived from an EMBL/GenBank/DDBJ whole genome shotgun (WGS) entry which is preliminary data.</text>
</comment>
<name>A0AAE0Y525_9GAST</name>
<dbReference type="EMBL" id="JAWDGP010006922">
    <property type="protein sequence ID" value="KAK3732961.1"/>
    <property type="molecule type" value="Genomic_DNA"/>
</dbReference>